<sequence length="41" mass="4581">MDRRVQGVRLADIARRTGYSLATVSKVLNGHPDVSAETRKR</sequence>
<dbReference type="InterPro" id="IPR010982">
    <property type="entry name" value="Lambda_DNA-bd_dom_sf"/>
</dbReference>
<reference evidence="2" key="1">
    <citation type="journal article" date="2013" name="Environ. Microbiol.">
        <title>Microbiota from the distal guts of lean and obese adolescents exhibit partial functional redundancy besides clear differences in community structure.</title>
        <authorList>
            <person name="Ferrer M."/>
            <person name="Ruiz A."/>
            <person name="Lanza F."/>
            <person name="Haange S.B."/>
            <person name="Oberbach A."/>
            <person name="Till H."/>
            <person name="Bargiela R."/>
            <person name="Campoy C."/>
            <person name="Segura M.T."/>
            <person name="Richter M."/>
            <person name="von Bergen M."/>
            <person name="Seifert J."/>
            <person name="Suarez A."/>
        </authorList>
    </citation>
    <scope>NUCLEOTIDE SEQUENCE</scope>
</reference>
<dbReference type="PROSITE" id="PS50932">
    <property type="entry name" value="HTH_LACI_2"/>
    <property type="match status" value="1"/>
</dbReference>
<dbReference type="AlphaFoldDB" id="K1U678"/>
<dbReference type="CDD" id="cd01392">
    <property type="entry name" value="HTH_LacI"/>
    <property type="match status" value="1"/>
</dbReference>
<feature type="domain" description="HTH lacI-type" evidence="1">
    <location>
        <begin position="8"/>
        <end position="41"/>
    </location>
</feature>
<feature type="non-terminal residue" evidence="2">
    <location>
        <position position="41"/>
    </location>
</feature>
<dbReference type="GO" id="GO:0003677">
    <property type="term" value="F:DNA binding"/>
    <property type="evidence" value="ECO:0007669"/>
    <property type="project" value="InterPro"/>
</dbReference>
<gene>
    <name evidence="2" type="ORF">OBE_01327</name>
</gene>
<comment type="caution">
    <text evidence="2">The sequence shown here is derived from an EMBL/GenBank/DDBJ whole genome shotgun (WGS) entry which is preliminary data.</text>
</comment>
<protein>
    <submittedName>
        <fullName evidence="2">Protein containing Bacterial regulatory protein, LacI domain protein</fullName>
    </submittedName>
</protein>
<dbReference type="SUPFAM" id="SSF47413">
    <property type="entry name" value="lambda repressor-like DNA-binding domains"/>
    <property type="match status" value="1"/>
</dbReference>
<name>K1U678_9ZZZZ</name>
<dbReference type="InterPro" id="IPR000843">
    <property type="entry name" value="HTH_LacI"/>
</dbReference>
<dbReference type="Pfam" id="PF00356">
    <property type="entry name" value="LacI"/>
    <property type="match status" value="1"/>
</dbReference>
<proteinExistence type="predicted"/>
<accession>K1U678</accession>
<organism evidence="2">
    <name type="scientific">human gut metagenome</name>
    <dbReference type="NCBI Taxonomy" id="408170"/>
    <lineage>
        <taxon>unclassified sequences</taxon>
        <taxon>metagenomes</taxon>
        <taxon>organismal metagenomes</taxon>
    </lineage>
</organism>
<dbReference type="GO" id="GO:0006355">
    <property type="term" value="P:regulation of DNA-templated transcription"/>
    <property type="evidence" value="ECO:0007669"/>
    <property type="project" value="InterPro"/>
</dbReference>
<evidence type="ECO:0000259" key="1">
    <source>
        <dbReference type="PROSITE" id="PS50932"/>
    </source>
</evidence>
<dbReference type="EMBL" id="AJWZ01000871">
    <property type="protein sequence ID" value="EKC75509.1"/>
    <property type="molecule type" value="Genomic_DNA"/>
</dbReference>
<evidence type="ECO:0000313" key="2">
    <source>
        <dbReference type="EMBL" id="EKC75509.1"/>
    </source>
</evidence>
<dbReference type="Gene3D" id="1.10.260.40">
    <property type="entry name" value="lambda repressor-like DNA-binding domains"/>
    <property type="match status" value="1"/>
</dbReference>